<protein>
    <submittedName>
        <fullName evidence="9">Transporter</fullName>
    </submittedName>
</protein>
<feature type="transmembrane region" description="Helical" evidence="7">
    <location>
        <begin position="344"/>
        <end position="362"/>
    </location>
</feature>
<keyword evidence="3 7" id="KW-0812">Transmembrane</keyword>
<dbReference type="EMBL" id="AMCV02000049">
    <property type="protein sequence ID" value="TDZ14611.1"/>
    <property type="molecule type" value="Genomic_DNA"/>
</dbReference>
<dbReference type="PANTHER" id="PTHR43791:SF52">
    <property type="entry name" value="TRANSPORTER, PUTATIVE (AFU_ORTHOLOGUE AFUA_1G11820)-RELATED"/>
    <property type="match status" value="1"/>
</dbReference>
<feature type="transmembrane region" description="Helical" evidence="7">
    <location>
        <begin position="142"/>
        <end position="162"/>
    </location>
</feature>
<sequence>MPNPEDVELEIEGPPKRNSRMIEEFDEKTGAVGVLEKPIASRTDSFQTDRDASSLGVKFYDRRLLWKLDKHLMIAMFFLNFLSLMGRTNIGAALIRNLPQDLKLDAMKVFVVLTMPAAPLILFEVPSNLLMRWLDRRLNFSFMWYMCLLDVLLGVITIGQGFVKTYDQILFTRFFVGVFDAGLIPGCVFICSLYYPAAHLQTRLGLITVANICSSIVGNFLAYAIANIKTTNDFNGWRWIFIIEGALTVAASLLCALANVGPPQKAKFLTETEKRVIEQSVDARRTDVGVLAEWKMFFANPLNYCWATLYCFTTTTAYSVSIFSPSFVKSFHPQLSAAEVQAQIVPIFVVAAAACLATAFAADRLNHRSAFGLVGFVFTIIGYAVLRAAQRESAPLTMMGLYFIALGTFITLPMIWILTIQNLQTPFQRAIGSGFVVGVGNISSYISAWLFKTSDAPYYQRGMTISMILVIIAFMVLSLTWLYILAHNRRLDRRLAEGTLDGKAPGRLFCHGESNTTFVTFVQ</sequence>
<feature type="region of interest" description="Disordered" evidence="6">
    <location>
        <begin position="1"/>
        <end position="20"/>
    </location>
</feature>
<organism evidence="9 10">
    <name type="scientific">Colletotrichum orbiculare (strain 104-T / ATCC 96160 / CBS 514.97 / LARS 414 / MAFF 240422)</name>
    <name type="common">Cucumber anthracnose fungus</name>
    <name type="synonym">Colletotrichum lagenarium</name>
    <dbReference type="NCBI Taxonomy" id="1213857"/>
    <lineage>
        <taxon>Eukaryota</taxon>
        <taxon>Fungi</taxon>
        <taxon>Dikarya</taxon>
        <taxon>Ascomycota</taxon>
        <taxon>Pezizomycotina</taxon>
        <taxon>Sordariomycetes</taxon>
        <taxon>Hypocreomycetidae</taxon>
        <taxon>Glomerellales</taxon>
        <taxon>Glomerellaceae</taxon>
        <taxon>Colletotrichum</taxon>
        <taxon>Colletotrichum orbiculare species complex</taxon>
    </lineage>
</organism>
<feature type="transmembrane region" description="Helical" evidence="7">
    <location>
        <begin position="204"/>
        <end position="225"/>
    </location>
</feature>
<proteinExistence type="predicted"/>
<dbReference type="Proteomes" id="UP000014480">
    <property type="component" value="Unassembled WGS sequence"/>
</dbReference>
<dbReference type="GO" id="GO:0016020">
    <property type="term" value="C:membrane"/>
    <property type="evidence" value="ECO:0007669"/>
    <property type="project" value="UniProtKB-SubCell"/>
</dbReference>
<evidence type="ECO:0000313" key="9">
    <source>
        <dbReference type="EMBL" id="TDZ14611.1"/>
    </source>
</evidence>
<dbReference type="Pfam" id="PF07690">
    <property type="entry name" value="MFS_1"/>
    <property type="match status" value="1"/>
</dbReference>
<evidence type="ECO:0000256" key="2">
    <source>
        <dbReference type="ARBA" id="ARBA00022448"/>
    </source>
</evidence>
<feature type="transmembrane region" description="Helical" evidence="7">
    <location>
        <begin position="304"/>
        <end position="324"/>
    </location>
</feature>
<feature type="transmembrane region" description="Helical" evidence="7">
    <location>
        <begin position="107"/>
        <end position="130"/>
    </location>
</feature>
<dbReference type="OrthoDB" id="19923at2759"/>
<feature type="transmembrane region" description="Helical" evidence="7">
    <location>
        <begin position="237"/>
        <end position="260"/>
    </location>
</feature>
<dbReference type="PROSITE" id="PS50850">
    <property type="entry name" value="MFS"/>
    <property type="match status" value="1"/>
</dbReference>
<evidence type="ECO:0000256" key="5">
    <source>
        <dbReference type="ARBA" id="ARBA00023136"/>
    </source>
</evidence>
<keyword evidence="10" id="KW-1185">Reference proteome</keyword>
<comment type="subcellular location">
    <subcellularLocation>
        <location evidence="1">Membrane</location>
        <topology evidence="1">Multi-pass membrane protein</topology>
    </subcellularLocation>
</comment>
<evidence type="ECO:0000313" key="10">
    <source>
        <dbReference type="Proteomes" id="UP000014480"/>
    </source>
</evidence>
<dbReference type="AlphaFoldDB" id="A0A484FAL0"/>
<evidence type="ECO:0000256" key="1">
    <source>
        <dbReference type="ARBA" id="ARBA00004141"/>
    </source>
</evidence>
<dbReference type="InterPro" id="IPR011701">
    <property type="entry name" value="MFS"/>
</dbReference>
<feature type="compositionally biased region" description="Acidic residues" evidence="6">
    <location>
        <begin position="1"/>
        <end position="11"/>
    </location>
</feature>
<dbReference type="SUPFAM" id="SSF103473">
    <property type="entry name" value="MFS general substrate transporter"/>
    <property type="match status" value="1"/>
</dbReference>
<feature type="transmembrane region" description="Helical" evidence="7">
    <location>
        <begin position="369"/>
        <end position="386"/>
    </location>
</feature>
<gene>
    <name evidence="9" type="ORF">Cob_v012540</name>
</gene>
<accession>A0A484FAL0</accession>
<evidence type="ECO:0000256" key="4">
    <source>
        <dbReference type="ARBA" id="ARBA00022989"/>
    </source>
</evidence>
<dbReference type="InterPro" id="IPR020846">
    <property type="entry name" value="MFS_dom"/>
</dbReference>
<evidence type="ECO:0000256" key="6">
    <source>
        <dbReference type="SAM" id="MobiDB-lite"/>
    </source>
</evidence>
<dbReference type="PANTHER" id="PTHR43791">
    <property type="entry name" value="PERMEASE-RELATED"/>
    <property type="match status" value="1"/>
</dbReference>
<feature type="transmembrane region" description="Helical" evidence="7">
    <location>
        <begin position="72"/>
        <end position="95"/>
    </location>
</feature>
<evidence type="ECO:0000256" key="7">
    <source>
        <dbReference type="SAM" id="Phobius"/>
    </source>
</evidence>
<evidence type="ECO:0000256" key="3">
    <source>
        <dbReference type="ARBA" id="ARBA00022692"/>
    </source>
</evidence>
<dbReference type="Gene3D" id="1.20.1250.20">
    <property type="entry name" value="MFS general substrate transporter like domains"/>
    <property type="match status" value="2"/>
</dbReference>
<keyword evidence="4 7" id="KW-1133">Transmembrane helix</keyword>
<name>A0A484FAL0_COLOR</name>
<feature type="transmembrane region" description="Helical" evidence="7">
    <location>
        <begin position="430"/>
        <end position="451"/>
    </location>
</feature>
<keyword evidence="2" id="KW-0813">Transport</keyword>
<reference evidence="10" key="2">
    <citation type="journal article" date="2019" name="Mol. Plant Microbe Interact.">
        <title>Genome sequence resources for four phytopathogenic fungi from the Colletotrichum orbiculare species complex.</title>
        <authorList>
            <person name="Gan P."/>
            <person name="Tsushima A."/>
            <person name="Narusaka M."/>
            <person name="Narusaka Y."/>
            <person name="Takano Y."/>
            <person name="Kubo Y."/>
            <person name="Shirasu K."/>
        </authorList>
    </citation>
    <scope>GENOME REANNOTATION</scope>
    <source>
        <strain evidence="10">104-T / ATCC 96160 / CBS 514.97 / LARS 414 / MAFF 240422</strain>
    </source>
</reference>
<dbReference type="InterPro" id="IPR036259">
    <property type="entry name" value="MFS_trans_sf"/>
</dbReference>
<feature type="domain" description="Major facilitator superfamily (MFS) profile" evidence="8">
    <location>
        <begin position="72"/>
        <end position="490"/>
    </location>
</feature>
<evidence type="ECO:0000259" key="8">
    <source>
        <dbReference type="PROSITE" id="PS50850"/>
    </source>
</evidence>
<dbReference type="GO" id="GO:0022857">
    <property type="term" value="F:transmembrane transporter activity"/>
    <property type="evidence" value="ECO:0007669"/>
    <property type="project" value="InterPro"/>
</dbReference>
<feature type="transmembrane region" description="Helical" evidence="7">
    <location>
        <begin position="174"/>
        <end position="197"/>
    </location>
</feature>
<reference evidence="10" key="1">
    <citation type="journal article" date="2013" name="New Phytol.">
        <title>Comparative genomic and transcriptomic analyses reveal the hemibiotrophic stage shift of Colletotrichum fungi.</title>
        <authorList>
            <person name="Gan P."/>
            <person name="Ikeda K."/>
            <person name="Irieda H."/>
            <person name="Narusaka M."/>
            <person name="O'Connell R.J."/>
            <person name="Narusaka Y."/>
            <person name="Takano Y."/>
            <person name="Kubo Y."/>
            <person name="Shirasu K."/>
        </authorList>
    </citation>
    <scope>NUCLEOTIDE SEQUENCE [LARGE SCALE GENOMIC DNA]</scope>
    <source>
        <strain evidence="10">104-T / ATCC 96160 / CBS 514.97 / LARS 414 / MAFF 240422</strain>
    </source>
</reference>
<comment type="caution">
    <text evidence="9">The sequence shown here is derived from an EMBL/GenBank/DDBJ whole genome shotgun (WGS) entry which is preliminary data.</text>
</comment>
<keyword evidence="5 7" id="KW-0472">Membrane</keyword>
<feature type="transmembrane region" description="Helical" evidence="7">
    <location>
        <begin position="463"/>
        <end position="485"/>
    </location>
</feature>
<feature type="transmembrane region" description="Helical" evidence="7">
    <location>
        <begin position="398"/>
        <end position="418"/>
    </location>
</feature>